<dbReference type="AlphaFoldDB" id="A0A7M7TAU0"/>
<dbReference type="Pfam" id="PF09815">
    <property type="entry name" value="XK-related"/>
    <property type="match status" value="1"/>
</dbReference>
<feature type="transmembrane region" description="Helical" evidence="7">
    <location>
        <begin position="117"/>
        <end position="138"/>
    </location>
</feature>
<dbReference type="GO" id="GO:0005886">
    <property type="term" value="C:plasma membrane"/>
    <property type="evidence" value="ECO:0007669"/>
    <property type="project" value="UniProtKB-SubCell"/>
</dbReference>
<dbReference type="GO" id="GO:0043652">
    <property type="term" value="P:engulfment of apoptotic cell"/>
    <property type="evidence" value="ECO:0007669"/>
    <property type="project" value="TreeGrafter"/>
</dbReference>
<keyword evidence="10" id="KW-1185">Reference proteome</keyword>
<dbReference type="RefSeq" id="XP_031787874.1">
    <property type="nucleotide sequence ID" value="XM_031932014.2"/>
</dbReference>
<evidence type="ECO:0000313" key="9">
    <source>
        <dbReference type="EnsemblMetazoa" id="XP_031787874"/>
    </source>
</evidence>
<dbReference type="GeneID" id="100678801"/>
<accession>A0A7M7TAU0</accession>
<evidence type="ECO:0000256" key="1">
    <source>
        <dbReference type="ARBA" id="ARBA00004651"/>
    </source>
</evidence>
<dbReference type="InParanoid" id="A0A7M7TAU0"/>
<evidence type="ECO:0000256" key="7">
    <source>
        <dbReference type="RuleBase" id="RU910716"/>
    </source>
</evidence>
<feature type="transmembrane region" description="Helical" evidence="7">
    <location>
        <begin position="214"/>
        <end position="232"/>
    </location>
</feature>
<feature type="transmembrane region" description="Helical" evidence="7">
    <location>
        <begin position="325"/>
        <end position="343"/>
    </location>
</feature>
<feature type="transmembrane region" description="Helical" evidence="7">
    <location>
        <begin position="382"/>
        <end position="409"/>
    </location>
</feature>
<reference evidence="9" key="1">
    <citation type="submission" date="2021-01" db="UniProtKB">
        <authorList>
            <consortium name="EnsemblMetazoa"/>
        </authorList>
    </citation>
    <scope>IDENTIFICATION</scope>
</reference>
<evidence type="ECO:0000256" key="5">
    <source>
        <dbReference type="ARBA" id="ARBA00022989"/>
    </source>
</evidence>
<evidence type="ECO:0000313" key="10">
    <source>
        <dbReference type="Proteomes" id="UP000002358"/>
    </source>
</evidence>
<comment type="subcellular location">
    <subcellularLocation>
        <location evidence="1">Cell membrane</location>
        <topology evidence="1">Multi-pass membrane protein</topology>
    </subcellularLocation>
    <subcellularLocation>
        <location evidence="7">Membrane</location>
        <topology evidence="7">Multi-pass membrane protein</topology>
    </subcellularLocation>
</comment>
<keyword evidence="6 7" id="KW-0472">Membrane</keyword>
<keyword evidence="5 7" id="KW-1133">Transmembrane helix</keyword>
<dbReference type="InterPro" id="IPR018629">
    <property type="entry name" value="XK-rel"/>
</dbReference>
<comment type="similarity">
    <text evidence="2 7">Belongs to the XK family.</text>
</comment>
<evidence type="ECO:0000256" key="6">
    <source>
        <dbReference type="ARBA" id="ARBA00023136"/>
    </source>
</evidence>
<dbReference type="SMR" id="A0A7M7TAU0"/>
<dbReference type="GO" id="GO:1902742">
    <property type="term" value="P:apoptotic process involved in development"/>
    <property type="evidence" value="ECO:0007669"/>
    <property type="project" value="TreeGrafter"/>
</dbReference>
<evidence type="ECO:0000256" key="2">
    <source>
        <dbReference type="ARBA" id="ARBA00008789"/>
    </source>
</evidence>
<evidence type="ECO:0000256" key="3">
    <source>
        <dbReference type="ARBA" id="ARBA00022475"/>
    </source>
</evidence>
<dbReference type="Proteomes" id="UP000002358">
    <property type="component" value="Chromosome 5"/>
</dbReference>
<dbReference type="FunCoup" id="A0A7M7TAU0">
    <property type="interactions" value="342"/>
</dbReference>
<sequence length="429" mass="49612">MELEDNVNPASALDASVEAPNEENHKQDVTDIPPRSSKISNLDICFLVISIIAHCSDVCVDVNLVVQYYLNEKLRMFAWTITLIMVPSFINTIVSLQMYRQDEEENEQGKERTKSKSFVRGVGKVIVVFFIVMFQFTMAQRCFLSLKYALKSRACKKKDDKVGQRKYFIKMLKEEQDIALLRVLECFIEAAPQQILQLSIFVQDYYGEFSIMSLHQVISIASSFISLAWAMVSYHRSIRLAQVDKKNIDFVGSVLQFLWHLFITTSRIACVSAAAIFSTLCVILACFFHWIGMTLWIIMESRGLINFCQKPNRAPHLPLTLSERIKSTLFSCVLGFVYIFIYLNPEDTNTYTRHLFYYTICLLENISASILILLSLPSDVSIVWYHYLISATCIIPFIIGIIIMIFYYLKFHPSMKHHMFNFSRLLKIR</sequence>
<dbReference type="GO" id="GO:0070782">
    <property type="term" value="P:phosphatidylserine exposure on apoptotic cell surface"/>
    <property type="evidence" value="ECO:0007669"/>
    <property type="project" value="TreeGrafter"/>
</dbReference>
<keyword evidence="3" id="KW-1003">Cell membrane</keyword>
<dbReference type="PANTHER" id="PTHR16024">
    <property type="entry name" value="XK-RELATED PROTEIN"/>
    <property type="match status" value="1"/>
</dbReference>
<feature type="region of interest" description="Disordered" evidence="8">
    <location>
        <begin position="1"/>
        <end position="32"/>
    </location>
</feature>
<dbReference type="InterPro" id="IPR050895">
    <property type="entry name" value="XK-related_scramblase"/>
</dbReference>
<dbReference type="KEGG" id="nvi:100678801"/>
<name>A0A7M7TAU0_NASVI</name>
<dbReference type="PANTHER" id="PTHR16024:SF6">
    <property type="entry name" value="XK-RELATED PROTEIN"/>
    <property type="match status" value="1"/>
</dbReference>
<feature type="transmembrane region" description="Helical" evidence="7">
    <location>
        <begin position="76"/>
        <end position="96"/>
    </location>
</feature>
<keyword evidence="4 7" id="KW-0812">Transmembrane</keyword>
<evidence type="ECO:0000256" key="8">
    <source>
        <dbReference type="SAM" id="MobiDB-lite"/>
    </source>
</evidence>
<evidence type="ECO:0000256" key="4">
    <source>
        <dbReference type="ARBA" id="ARBA00022692"/>
    </source>
</evidence>
<protein>
    <recommendedName>
        <fullName evidence="7">XK-related protein</fullName>
    </recommendedName>
</protein>
<feature type="transmembrane region" description="Helical" evidence="7">
    <location>
        <begin position="268"/>
        <end position="291"/>
    </location>
</feature>
<proteinExistence type="inferred from homology"/>
<dbReference type="EnsemblMetazoa" id="XM_031932014">
    <property type="protein sequence ID" value="XP_031787874"/>
    <property type="gene ID" value="LOC100678801"/>
</dbReference>
<organism evidence="9 10">
    <name type="scientific">Nasonia vitripennis</name>
    <name type="common">Parasitic wasp</name>
    <dbReference type="NCBI Taxonomy" id="7425"/>
    <lineage>
        <taxon>Eukaryota</taxon>
        <taxon>Metazoa</taxon>
        <taxon>Ecdysozoa</taxon>
        <taxon>Arthropoda</taxon>
        <taxon>Hexapoda</taxon>
        <taxon>Insecta</taxon>
        <taxon>Pterygota</taxon>
        <taxon>Neoptera</taxon>
        <taxon>Endopterygota</taxon>
        <taxon>Hymenoptera</taxon>
        <taxon>Apocrita</taxon>
        <taxon>Proctotrupomorpha</taxon>
        <taxon>Chalcidoidea</taxon>
        <taxon>Pteromalidae</taxon>
        <taxon>Pteromalinae</taxon>
        <taxon>Nasonia</taxon>
    </lineage>
</organism>
<dbReference type="OrthoDB" id="6136301at2759"/>
<feature type="transmembrane region" description="Helical" evidence="7">
    <location>
        <begin position="355"/>
        <end position="376"/>
    </location>
</feature>